<dbReference type="PROSITE" id="PS50893">
    <property type="entry name" value="ABC_TRANSPORTER_2"/>
    <property type="match status" value="2"/>
</dbReference>
<protein>
    <submittedName>
        <fullName evidence="6">Ribose ABC transporter ATP-binding protein RbsA</fullName>
    </submittedName>
</protein>
<dbReference type="SMART" id="SM00382">
    <property type="entry name" value="AAA"/>
    <property type="match status" value="2"/>
</dbReference>
<dbReference type="PANTHER" id="PTHR43790:SF9">
    <property type="entry name" value="GALACTOFURANOSE TRANSPORTER ATP-BINDING PROTEIN YTFR"/>
    <property type="match status" value="1"/>
</dbReference>
<keyword evidence="2" id="KW-0677">Repeat</keyword>
<keyword evidence="7" id="KW-1185">Reference proteome</keyword>
<accession>A0ABN1A5P4</accession>
<comment type="caution">
    <text evidence="6">The sequence shown here is derived from an EMBL/GenBank/DDBJ whole genome shotgun (WGS) entry which is preliminary data.</text>
</comment>
<dbReference type="InterPro" id="IPR003439">
    <property type="entry name" value="ABC_transporter-like_ATP-bd"/>
</dbReference>
<keyword evidence="4 6" id="KW-0067">ATP-binding</keyword>
<feature type="domain" description="ABC transporter" evidence="5">
    <location>
        <begin position="240"/>
        <end position="493"/>
    </location>
</feature>
<keyword evidence="3" id="KW-0547">Nucleotide-binding</keyword>
<reference evidence="6 7" key="1">
    <citation type="journal article" date="2019" name="Int. J. Syst. Evol. Microbiol.">
        <title>The Global Catalogue of Microorganisms (GCM) 10K type strain sequencing project: providing services to taxonomists for standard genome sequencing and annotation.</title>
        <authorList>
            <consortium name="The Broad Institute Genomics Platform"/>
            <consortium name="The Broad Institute Genome Sequencing Center for Infectious Disease"/>
            <person name="Wu L."/>
            <person name="Ma J."/>
        </authorList>
    </citation>
    <scope>NUCLEOTIDE SEQUENCE [LARGE SCALE GENOMIC DNA]</scope>
    <source>
        <strain evidence="6 7">JCM 14193</strain>
    </source>
</reference>
<dbReference type="SUPFAM" id="SSF52540">
    <property type="entry name" value="P-loop containing nucleoside triphosphate hydrolases"/>
    <property type="match status" value="2"/>
</dbReference>
<evidence type="ECO:0000256" key="1">
    <source>
        <dbReference type="ARBA" id="ARBA00022448"/>
    </source>
</evidence>
<proteinExistence type="predicted"/>
<gene>
    <name evidence="6" type="primary">rbsA</name>
    <name evidence="6" type="ORF">GCM10008935_25030</name>
</gene>
<dbReference type="InterPro" id="IPR050107">
    <property type="entry name" value="ABC_carbohydrate_import_ATPase"/>
</dbReference>
<dbReference type="CDD" id="cd03216">
    <property type="entry name" value="ABC_Carb_Monos_I"/>
    <property type="match status" value="1"/>
</dbReference>
<dbReference type="Proteomes" id="UP001500740">
    <property type="component" value="Unassembled WGS sequence"/>
</dbReference>
<dbReference type="RefSeq" id="WP_343784045.1">
    <property type="nucleotide sequence ID" value="NZ_BAAACZ010000021.1"/>
</dbReference>
<keyword evidence="1" id="KW-0813">Transport</keyword>
<dbReference type="InterPro" id="IPR017871">
    <property type="entry name" value="ABC_transporter-like_CS"/>
</dbReference>
<evidence type="ECO:0000259" key="5">
    <source>
        <dbReference type="PROSITE" id="PS50893"/>
    </source>
</evidence>
<evidence type="ECO:0000313" key="7">
    <source>
        <dbReference type="Proteomes" id="UP001500740"/>
    </source>
</evidence>
<dbReference type="Pfam" id="PF00005">
    <property type="entry name" value="ABC_tran"/>
    <property type="match status" value="2"/>
</dbReference>
<evidence type="ECO:0000313" key="6">
    <source>
        <dbReference type="EMBL" id="GAA0468125.1"/>
    </source>
</evidence>
<dbReference type="PROSITE" id="PS00211">
    <property type="entry name" value="ABC_TRANSPORTER_1"/>
    <property type="match status" value="1"/>
</dbReference>
<dbReference type="CDD" id="cd03215">
    <property type="entry name" value="ABC_Carb_Monos_II"/>
    <property type="match status" value="1"/>
</dbReference>
<evidence type="ECO:0000256" key="2">
    <source>
        <dbReference type="ARBA" id="ARBA00022737"/>
    </source>
</evidence>
<dbReference type="Gene3D" id="3.40.50.300">
    <property type="entry name" value="P-loop containing nucleotide triphosphate hydrolases"/>
    <property type="match status" value="2"/>
</dbReference>
<organism evidence="6 7">
    <name type="scientific">Alkalibacillus silvisoli</name>
    <dbReference type="NCBI Taxonomy" id="392823"/>
    <lineage>
        <taxon>Bacteria</taxon>
        <taxon>Bacillati</taxon>
        <taxon>Bacillota</taxon>
        <taxon>Bacilli</taxon>
        <taxon>Bacillales</taxon>
        <taxon>Bacillaceae</taxon>
        <taxon>Alkalibacillus</taxon>
    </lineage>
</organism>
<dbReference type="InterPro" id="IPR027417">
    <property type="entry name" value="P-loop_NTPase"/>
</dbReference>
<sequence>MQVEMNNIHKSFGSNDVLYDISITVNGGEIYALLGENGAGKSTLMNILGGVIQMDAGAIKIDGVQVDFEKPVDSQEAGIAFIHQELNLINDLPVYENMYIGREPKRKFGALDHEKMIRETQELFDRMNIDLDPKAMVGSLDSSYKQIVEICRAMSTNASIIIMDEPTTSLTDSEIERVFEMMTTLRSQGVGIIFISHKLKEVKRICDRYAVLRDGELVSEGEVEDVTIDDIARFMVGYDVRTEPLVRPREIGEEVLAVEGLTYDQHFRDINFTIQEGEIVGFTGLLGDGRSELFQSIFGANDTSSGKIFVNGEEVTTNSTLEAIDNGIAYLPRNRKENAIISDMDILENSAIATWPKYSKMGVINRSIHKKQFEKQREALHIKMSKSTDNITKLSGGNQQKVVLAKWLNTDPKILILDNPTQGVDVGAKEDIYDIILNLADQKIAVIVLSSEAQEIIRVCDRTMVMYHGVIQGELKGKEMTDHNIMTLATGGDLLIGKEGEPLWRKQEQ</sequence>
<feature type="domain" description="ABC transporter" evidence="5">
    <location>
        <begin position="3"/>
        <end position="239"/>
    </location>
</feature>
<dbReference type="PANTHER" id="PTHR43790">
    <property type="entry name" value="CARBOHYDRATE TRANSPORT ATP-BINDING PROTEIN MG119-RELATED"/>
    <property type="match status" value="1"/>
</dbReference>
<dbReference type="GO" id="GO:0005524">
    <property type="term" value="F:ATP binding"/>
    <property type="evidence" value="ECO:0007669"/>
    <property type="project" value="UniProtKB-KW"/>
</dbReference>
<name>A0ABN1A5P4_9BACI</name>
<evidence type="ECO:0000256" key="4">
    <source>
        <dbReference type="ARBA" id="ARBA00022840"/>
    </source>
</evidence>
<dbReference type="InterPro" id="IPR003593">
    <property type="entry name" value="AAA+_ATPase"/>
</dbReference>
<dbReference type="EMBL" id="BAAACZ010000021">
    <property type="protein sequence ID" value="GAA0468125.1"/>
    <property type="molecule type" value="Genomic_DNA"/>
</dbReference>
<evidence type="ECO:0000256" key="3">
    <source>
        <dbReference type="ARBA" id="ARBA00022741"/>
    </source>
</evidence>